<dbReference type="SUPFAM" id="SSF54060">
    <property type="entry name" value="His-Me finger endonucleases"/>
    <property type="match status" value="1"/>
</dbReference>
<dbReference type="EMBL" id="CALNXI010002471">
    <property type="protein sequence ID" value="CAH3188041.1"/>
    <property type="molecule type" value="Genomic_DNA"/>
</dbReference>
<name>A0ABN8S8H7_9CNID</name>
<reference evidence="1 2" key="1">
    <citation type="submission" date="2022-05" db="EMBL/GenBank/DDBJ databases">
        <authorList>
            <consortium name="Genoscope - CEA"/>
            <person name="William W."/>
        </authorList>
    </citation>
    <scope>NUCLEOTIDE SEQUENCE [LARGE SCALE GENOMIC DNA]</scope>
</reference>
<feature type="non-terminal residue" evidence="1">
    <location>
        <position position="700"/>
    </location>
</feature>
<dbReference type="Proteomes" id="UP001159427">
    <property type="component" value="Unassembled WGS sequence"/>
</dbReference>
<proteinExistence type="predicted"/>
<evidence type="ECO:0000313" key="1">
    <source>
        <dbReference type="EMBL" id="CAH3188041.1"/>
    </source>
</evidence>
<organism evidence="1 2">
    <name type="scientific">Porites evermanni</name>
    <dbReference type="NCBI Taxonomy" id="104178"/>
    <lineage>
        <taxon>Eukaryota</taxon>
        <taxon>Metazoa</taxon>
        <taxon>Cnidaria</taxon>
        <taxon>Anthozoa</taxon>
        <taxon>Hexacorallia</taxon>
        <taxon>Scleractinia</taxon>
        <taxon>Fungiina</taxon>
        <taxon>Poritidae</taxon>
        <taxon>Porites</taxon>
    </lineage>
</organism>
<dbReference type="PANTHER" id="PTHR31511:SF12">
    <property type="entry name" value="RHO TERMINATION FACTOR N-TERMINAL DOMAIN-CONTAINING PROTEIN"/>
    <property type="match status" value="1"/>
</dbReference>
<dbReference type="InterPro" id="IPR012337">
    <property type="entry name" value="RNaseH-like_sf"/>
</dbReference>
<dbReference type="InterPro" id="IPR044925">
    <property type="entry name" value="His-Me_finger_sf"/>
</dbReference>
<sequence length="700" mass="82409">MGSGWYFKEINQLEIHTTQLKPMTGSSYIPLPDWIMRKKAIVSIRNKDDKCFIWSVLRYLHPREKNDKLLDNHIKYCSSNKTAFVKMPKPKTTLHFKNYDRQLPIPFVVYADFECFTKPMNSCSPNPKDSYNYNYQKHEPSGFCFYAKGIVNKRIKPIIYTKKSDDEDVAKVFVEKLTEMTKGIYEDFYRKPKPLVMNQRTQQDFNNAVNCHICGGELDKDRVRDHCHFTGKYRGAAHNKCNLMCKKPRILPVIFHNLQGYDAHLFIKQLAKIDGDLSCIPSTEEKYLSFSKTIKVGEYKDNYGDIKAINFEIRFVDSFKFLQTSLANLVSNLNQDDFHITKHVFRHNTSLLTRKGVYPYDYVSSIDKLSEKQLPQKEGFYSKLYDEDISDEDYQHAIKVWNTFGCKTIRDYHDLYLKSDVMLLADVFENFRKTCLKHYKLDPAHYFTSPGLAWDACLKTTGQHLELLHDYDMLMMFERGIRGGITHISKRYAEANNKYMKNYNPEKESTFIQYLDANNLYGWAMSQNLPTHGFKMMTNITKEKVMEILEKTKDTLRQCLELGMKITAVHRGISFYQSPWMEPYIRKNTELRKCASNNFEKDFFKLMNNSVFGKTIENIRKRQNIVLVDDRKKALKISCRPNFDRCTIFDRNLIAIHMKKTEVYFNKPVYVGQAILDLSKTLMFDFHYEYIKSEYGNEAE</sequence>
<dbReference type="InterPro" id="IPR036397">
    <property type="entry name" value="RNaseH_sf"/>
</dbReference>
<dbReference type="SUPFAM" id="SSF53098">
    <property type="entry name" value="Ribonuclease H-like"/>
    <property type="match status" value="1"/>
</dbReference>
<gene>
    <name evidence="1" type="ORF">PEVE_00018110</name>
</gene>
<comment type="caution">
    <text evidence="1">The sequence shown here is derived from an EMBL/GenBank/DDBJ whole genome shotgun (WGS) entry which is preliminary data.</text>
</comment>
<dbReference type="PANTHER" id="PTHR31511">
    <property type="entry name" value="PROTEIN CBG23764"/>
    <property type="match status" value="1"/>
</dbReference>
<dbReference type="SUPFAM" id="SSF56672">
    <property type="entry name" value="DNA/RNA polymerases"/>
    <property type="match status" value="1"/>
</dbReference>
<dbReference type="InterPro" id="IPR043502">
    <property type="entry name" value="DNA/RNA_pol_sf"/>
</dbReference>
<protein>
    <recommendedName>
        <fullName evidence="3">DNA-directed DNA polymerase</fullName>
    </recommendedName>
</protein>
<dbReference type="Gene3D" id="3.30.420.10">
    <property type="entry name" value="Ribonuclease H-like superfamily/Ribonuclease H"/>
    <property type="match status" value="1"/>
</dbReference>
<evidence type="ECO:0008006" key="3">
    <source>
        <dbReference type="Google" id="ProtNLM"/>
    </source>
</evidence>
<keyword evidence="2" id="KW-1185">Reference proteome</keyword>
<evidence type="ECO:0000313" key="2">
    <source>
        <dbReference type="Proteomes" id="UP001159427"/>
    </source>
</evidence>
<accession>A0ABN8S8H7</accession>